<feature type="region of interest" description="Disordered" evidence="1">
    <location>
        <begin position="811"/>
        <end position="893"/>
    </location>
</feature>
<reference evidence="2" key="1">
    <citation type="submission" date="2023-07" db="EMBL/GenBank/DDBJ databases">
        <authorList>
            <consortium name="AG Swart"/>
            <person name="Singh M."/>
            <person name="Singh A."/>
            <person name="Seah K."/>
            <person name="Emmerich C."/>
        </authorList>
    </citation>
    <scope>NUCLEOTIDE SEQUENCE</scope>
    <source>
        <strain evidence="2">DP1</strain>
    </source>
</reference>
<feature type="region of interest" description="Disordered" evidence="1">
    <location>
        <begin position="233"/>
        <end position="322"/>
    </location>
</feature>
<evidence type="ECO:0000256" key="1">
    <source>
        <dbReference type="SAM" id="MobiDB-lite"/>
    </source>
</evidence>
<dbReference type="SUPFAM" id="SSF48452">
    <property type="entry name" value="TPR-like"/>
    <property type="match status" value="1"/>
</dbReference>
<feature type="compositionally biased region" description="Polar residues" evidence="1">
    <location>
        <begin position="874"/>
        <end position="893"/>
    </location>
</feature>
<feature type="region of interest" description="Disordered" evidence="1">
    <location>
        <begin position="918"/>
        <end position="965"/>
    </location>
</feature>
<accession>A0AAD1XU73</accession>
<feature type="region of interest" description="Disordered" evidence="1">
    <location>
        <begin position="702"/>
        <end position="762"/>
    </location>
</feature>
<feature type="compositionally biased region" description="Polar residues" evidence="1">
    <location>
        <begin position="589"/>
        <end position="604"/>
    </location>
</feature>
<protein>
    <submittedName>
        <fullName evidence="2">Uncharacterized protein</fullName>
    </submittedName>
</protein>
<organism evidence="2 3">
    <name type="scientific">Euplotes crassus</name>
    <dbReference type="NCBI Taxonomy" id="5936"/>
    <lineage>
        <taxon>Eukaryota</taxon>
        <taxon>Sar</taxon>
        <taxon>Alveolata</taxon>
        <taxon>Ciliophora</taxon>
        <taxon>Intramacronucleata</taxon>
        <taxon>Spirotrichea</taxon>
        <taxon>Hypotrichia</taxon>
        <taxon>Euplotida</taxon>
        <taxon>Euplotidae</taxon>
        <taxon>Moneuplotes</taxon>
    </lineage>
</organism>
<feature type="compositionally biased region" description="Basic and acidic residues" evidence="1">
    <location>
        <begin position="300"/>
        <end position="311"/>
    </location>
</feature>
<feature type="region of interest" description="Disordered" evidence="1">
    <location>
        <begin position="589"/>
        <end position="629"/>
    </location>
</feature>
<evidence type="ECO:0000313" key="2">
    <source>
        <dbReference type="EMBL" id="CAI2378295.1"/>
    </source>
</evidence>
<comment type="caution">
    <text evidence="2">The sequence shown here is derived from an EMBL/GenBank/DDBJ whole genome shotgun (WGS) entry which is preliminary data.</text>
</comment>
<feature type="compositionally biased region" description="Polar residues" evidence="1">
    <location>
        <begin position="852"/>
        <end position="863"/>
    </location>
</feature>
<dbReference type="EMBL" id="CAMPGE010020007">
    <property type="protein sequence ID" value="CAI2378295.1"/>
    <property type="molecule type" value="Genomic_DNA"/>
</dbReference>
<evidence type="ECO:0000313" key="3">
    <source>
        <dbReference type="Proteomes" id="UP001295684"/>
    </source>
</evidence>
<keyword evidence="3" id="KW-1185">Reference proteome</keyword>
<dbReference type="InterPro" id="IPR011990">
    <property type="entry name" value="TPR-like_helical_dom_sf"/>
</dbReference>
<feature type="region of interest" description="Disordered" evidence="1">
    <location>
        <begin position="660"/>
        <end position="686"/>
    </location>
</feature>
<proteinExistence type="predicted"/>
<feature type="compositionally biased region" description="Basic and acidic residues" evidence="1">
    <location>
        <begin position="940"/>
        <end position="950"/>
    </location>
</feature>
<feature type="compositionally biased region" description="Polar residues" evidence="1">
    <location>
        <begin position="725"/>
        <end position="744"/>
    </location>
</feature>
<sequence>MKKSELETKGITQLSVKVSPPHKLDDFKEVRGKLSCLIHQHTHVSETDNMAPVNLVQSNTEVMQLLAELNEGAVQLIKAESFSEALDALKQAEEKISTLDNIHPDEETYIITVFYNIACCHQKLGELQKCNAYLKLTIQLLKKLFTKRSENKKSAKRKLAETLLKLKYNAKFHLQLCAILSQLNEHDAAIEDAKKASEYCQESLKTSNDLCIEIMKKKYSTSKYDVVEHGHLARKGSKSENRSNSFERSYDSRKSTMNELYKMKSNRTNRRDRFINKKGAKRNYNGYQANSCTKHKRKELSHSRKSKSEKSRSRHSSISSSTSLVIRESIESDVLDQIHSFNLKRASINSQNESQTEFSSVNISNRRSSSTSSAQRAFYVSELVKVQDAELEKSIGVLDEVLGQIKEFNKIKSMKSDKRREYLQHRLGEKKRLRISFSSQEEIERMKTDNQYKLNVRSALGIMKTDDWIFNLNIGNVMHMTPIGFDDLHSSLNLESVSKRCEYELSKDSLLDKIVLLTVAYFCVGTELRFLSNSNKDKYVQKDSEMWHAKALHTSSAFLPSDCPLVSHVMSSYVKHHLGPKLEERKLQQESMLSVSTNIPSKGSHNPGVFSSKEDDSEVPDERNTGDSNKVLNSFKAQNIHHSAFGNRTNYKKHKETQGLFNPSAEKPSKHFGKPRNYITNKSHKGTPKKFIDFTTYLNSKKKQTAPHKLSKSAGQKLCKKPSKVTPSSRNATKPQCPVRSNENLRCPKPSQKLNRSQKTRHKEAMNKILKKYDFRTTNVVKSIACKKEPPKPSRCDKKVKSIKMSLHKKSHQEFKSKYRSVHMAGSSSGCSKGVKLKSKDLSRKKSSSSSPDIRTTPNSTSMAKKLIPRRQLPNKTTEASIKSSALDSGRSSVMSSLAKTSAQYKKISSKNSQSFIESLTKKANPRNKDNYKTGNSRNAEARPHADKSLKSNPNSSVLLKTPKVSVTHKKYRKNFKLTSKGQINPRKQYKEVLLYSISKECVAKSMSDKL</sequence>
<dbReference type="AlphaFoldDB" id="A0AAD1XU73"/>
<gene>
    <name evidence="2" type="ORF">ECRASSUSDP1_LOCUS19690</name>
</gene>
<name>A0AAD1XU73_EUPCR</name>
<dbReference type="Proteomes" id="UP001295684">
    <property type="component" value="Unassembled WGS sequence"/>
</dbReference>
<dbReference type="Gene3D" id="1.25.40.10">
    <property type="entry name" value="Tetratricopeptide repeat domain"/>
    <property type="match status" value="1"/>
</dbReference>
<feature type="compositionally biased region" description="Basic residues" evidence="1">
    <location>
        <begin position="702"/>
        <end position="711"/>
    </location>
</feature>